<reference evidence="2 3" key="1">
    <citation type="submission" date="2019-12" db="EMBL/GenBank/DDBJ databases">
        <title>Genomic-based taxomic classification of the family Erythrobacteraceae.</title>
        <authorList>
            <person name="Xu L."/>
        </authorList>
    </citation>
    <scope>NUCLEOTIDE SEQUENCE [LARGE SCALE GENOMIC DNA]</scope>
    <source>
        <strain evidence="2 3">KCTC 42006</strain>
    </source>
</reference>
<evidence type="ECO:0000313" key="2">
    <source>
        <dbReference type="EMBL" id="MXO81960.1"/>
    </source>
</evidence>
<evidence type="ECO:0000313" key="3">
    <source>
        <dbReference type="Proteomes" id="UP000460290"/>
    </source>
</evidence>
<name>A0A844Z562_9SPHN</name>
<keyword evidence="1" id="KW-1133">Transmembrane helix</keyword>
<accession>A0A844Z562</accession>
<dbReference type="Proteomes" id="UP000460290">
    <property type="component" value="Unassembled WGS sequence"/>
</dbReference>
<keyword evidence="1" id="KW-0812">Transmembrane</keyword>
<dbReference type="EMBL" id="WTYZ01000001">
    <property type="protein sequence ID" value="MXO81960.1"/>
    <property type="molecule type" value="Genomic_DNA"/>
</dbReference>
<dbReference type="AlphaFoldDB" id="A0A844Z562"/>
<dbReference type="OrthoDB" id="7391222at2"/>
<comment type="caution">
    <text evidence="2">The sequence shown here is derived from an EMBL/GenBank/DDBJ whole genome shotgun (WGS) entry which is preliminary data.</text>
</comment>
<dbReference type="RefSeq" id="WP_160612308.1">
    <property type="nucleotide sequence ID" value="NZ_JAUFQM010000001.1"/>
</dbReference>
<keyword evidence="3" id="KW-1185">Reference proteome</keyword>
<feature type="transmembrane region" description="Helical" evidence="1">
    <location>
        <begin position="12"/>
        <end position="28"/>
    </location>
</feature>
<keyword evidence="1" id="KW-0472">Membrane</keyword>
<gene>
    <name evidence="2" type="ORF">GRI35_01055</name>
</gene>
<sequence length="142" mass="15561">MSVAFPMDQLVQIGGSLLAILVLAWLAHKMGLGGDERIRDEDHARHLADQSVSGFEPVDIVIDKAGYGALMRDDAGRVLVLKRHGTHFAGRLMTVRPEARLDQGLLTIQPDDRPFGAVTLNLGEQAQVWAASLRRLEKRADA</sequence>
<organism evidence="2 3">
    <name type="scientific">Pontixanthobacter aestiaquae</name>
    <dbReference type="NCBI Taxonomy" id="1509367"/>
    <lineage>
        <taxon>Bacteria</taxon>
        <taxon>Pseudomonadati</taxon>
        <taxon>Pseudomonadota</taxon>
        <taxon>Alphaproteobacteria</taxon>
        <taxon>Sphingomonadales</taxon>
        <taxon>Erythrobacteraceae</taxon>
        <taxon>Pontixanthobacter</taxon>
    </lineage>
</organism>
<protein>
    <submittedName>
        <fullName evidence="2">Uncharacterized protein</fullName>
    </submittedName>
</protein>
<proteinExistence type="predicted"/>
<evidence type="ECO:0000256" key="1">
    <source>
        <dbReference type="SAM" id="Phobius"/>
    </source>
</evidence>